<dbReference type="AlphaFoldDB" id="A0ABD2CK53"/>
<proteinExistence type="predicted"/>
<comment type="caution">
    <text evidence="1">The sequence shown here is derived from an EMBL/GenBank/DDBJ whole genome shotgun (WGS) entry which is preliminary data.</text>
</comment>
<evidence type="ECO:0000313" key="1">
    <source>
        <dbReference type="EMBL" id="KAL2745493.1"/>
    </source>
</evidence>
<accession>A0ABD2CK53</accession>
<name>A0ABD2CK53_VESMC</name>
<keyword evidence="2" id="KW-1185">Reference proteome</keyword>
<evidence type="ECO:0000313" key="2">
    <source>
        <dbReference type="Proteomes" id="UP001607303"/>
    </source>
</evidence>
<organism evidence="1 2">
    <name type="scientific">Vespula maculifrons</name>
    <name type="common">Eastern yellow jacket</name>
    <name type="synonym">Wasp</name>
    <dbReference type="NCBI Taxonomy" id="7453"/>
    <lineage>
        <taxon>Eukaryota</taxon>
        <taxon>Metazoa</taxon>
        <taxon>Ecdysozoa</taxon>
        <taxon>Arthropoda</taxon>
        <taxon>Hexapoda</taxon>
        <taxon>Insecta</taxon>
        <taxon>Pterygota</taxon>
        <taxon>Neoptera</taxon>
        <taxon>Endopterygota</taxon>
        <taxon>Hymenoptera</taxon>
        <taxon>Apocrita</taxon>
        <taxon>Aculeata</taxon>
        <taxon>Vespoidea</taxon>
        <taxon>Vespidae</taxon>
        <taxon>Vespinae</taxon>
        <taxon>Vespula</taxon>
    </lineage>
</organism>
<sequence>MRAKDATRSLKQLRSGSPRYYSFGEKNFITRLLLVRSGRKKYVRRGSDEPFPMTPVRFS</sequence>
<protein>
    <submittedName>
        <fullName evidence="1">Uncharacterized protein</fullName>
    </submittedName>
</protein>
<dbReference type="EMBL" id="JAYRBN010000043">
    <property type="protein sequence ID" value="KAL2745493.1"/>
    <property type="molecule type" value="Genomic_DNA"/>
</dbReference>
<dbReference type="Proteomes" id="UP001607303">
    <property type="component" value="Unassembled WGS sequence"/>
</dbReference>
<reference evidence="1 2" key="1">
    <citation type="journal article" date="2024" name="Ann. Entomol. Soc. Am.">
        <title>Genomic analyses of the southern and eastern yellowjacket wasps (Hymenoptera: Vespidae) reveal evolutionary signatures of social life.</title>
        <authorList>
            <person name="Catto M.A."/>
            <person name="Caine P.B."/>
            <person name="Orr S.E."/>
            <person name="Hunt B.G."/>
            <person name="Goodisman M.A.D."/>
        </authorList>
    </citation>
    <scope>NUCLEOTIDE SEQUENCE [LARGE SCALE GENOMIC DNA]</scope>
    <source>
        <strain evidence="1">232</strain>
        <tissue evidence="1">Head and thorax</tissue>
    </source>
</reference>
<gene>
    <name evidence="1" type="ORF">V1477_006348</name>
</gene>